<dbReference type="InterPro" id="IPR050799">
    <property type="entry name" value="ZIP_Transporter"/>
</dbReference>
<comment type="similarity">
    <text evidence="2">Belongs to the ZIP transporter (TC 2.A.5) family.</text>
</comment>
<evidence type="ECO:0000256" key="6">
    <source>
        <dbReference type="SAM" id="MobiDB-lite"/>
    </source>
</evidence>
<feature type="transmembrane region" description="Helical" evidence="7">
    <location>
        <begin position="252"/>
        <end position="274"/>
    </location>
</feature>
<proteinExistence type="evidence at transcript level"/>
<sequence>MNRNVPCGKMEKQLYFRKEWNFQGYGFRKILALFVLFPMLCTTVSSQTTMEGVTGMLSQPYLELTTTEAITETTGANEIGPNADTPFVTNCTDGKCTVQFISTEKAVERMMAFTEDLFSQYKNGSVITQEGLKKFMLKIGFWKKAEDPHAGHDHNSDKEGHEGHNHELSWLDLLGFDMDEEDEAYIIISAECLKSVEGVFEEFSYGENNTLTIADFWLLFPRLLFNLNAPECQPKPKSDNPKEPKKENRAKVWGIAIASVAVISLLSIIGILIIPLMKHSVYFNRLLSFLVALAVGTLVGDGLLHLLPHAMGGGDHSGHDHSNADVVAEEQQKVYKSLVAVFGIYIFFVFESVMALWRKQKQGKQSEKNPIASPSDLTVVSPVKSSDVYFPCSQDVKESLLSSKDEKAFVPSAPEDDPDIHGSQDSGCSSSGACNHNHRVISSWKENQNGGTKTPPFPVKLNLEDKKNSDVESVTDEKPVIPSIKIESPHHGHHGHHGHSHHNPEIANASGIKDMAWMIVMGDGLHNFSDGLAIGAAFSSSIAAGLSTSLAVFCHELPHELGDFAVLLNAGMSIKQAMLYNGMCACLAFVGVIIGMAIGEYTTSVKLWILAITAGGFLYVALVDMIPQMLESSLQRDGLLRFAYQNVGFLLGVFIMLMIALYEGAFHEVFAGMSPGSDPHAGHGH</sequence>
<organism evidence="8">
    <name type="scientific">Phallusia mammillata</name>
    <dbReference type="NCBI Taxonomy" id="59560"/>
    <lineage>
        <taxon>Eukaryota</taxon>
        <taxon>Metazoa</taxon>
        <taxon>Chordata</taxon>
        <taxon>Tunicata</taxon>
        <taxon>Ascidiacea</taxon>
        <taxon>Phlebobranchia</taxon>
        <taxon>Ascidiidae</taxon>
        <taxon>Phallusia</taxon>
    </lineage>
</organism>
<dbReference type="GO" id="GO:0005385">
    <property type="term" value="F:zinc ion transmembrane transporter activity"/>
    <property type="evidence" value="ECO:0007669"/>
    <property type="project" value="TreeGrafter"/>
</dbReference>
<feature type="region of interest" description="Disordered" evidence="6">
    <location>
        <begin position="409"/>
        <end position="462"/>
    </location>
</feature>
<feature type="transmembrane region" description="Helical" evidence="7">
    <location>
        <begin position="647"/>
        <end position="665"/>
    </location>
</feature>
<evidence type="ECO:0000256" key="3">
    <source>
        <dbReference type="ARBA" id="ARBA00022692"/>
    </source>
</evidence>
<dbReference type="InterPro" id="IPR003689">
    <property type="entry name" value="ZIP"/>
</dbReference>
<evidence type="ECO:0000256" key="2">
    <source>
        <dbReference type="ARBA" id="ARBA00006939"/>
    </source>
</evidence>
<keyword evidence="5 7" id="KW-0472">Membrane</keyword>
<dbReference type="GO" id="GO:0005886">
    <property type="term" value="C:plasma membrane"/>
    <property type="evidence" value="ECO:0007669"/>
    <property type="project" value="TreeGrafter"/>
</dbReference>
<evidence type="ECO:0000313" key="8">
    <source>
        <dbReference type="EMBL" id="CAB3266263.1"/>
    </source>
</evidence>
<feature type="compositionally biased region" description="Polar residues" evidence="6">
    <location>
        <begin position="423"/>
        <end position="434"/>
    </location>
</feature>
<feature type="transmembrane region" description="Helical" evidence="7">
    <location>
        <begin position="605"/>
        <end position="626"/>
    </location>
</feature>
<feature type="transmembrane region" description="Helical" evidence="7">
    <location>
        <begin position="286"/>
        <end position="307"/>
    </location>
</feature>
<gene>
    <name evidence="8" type="primary">Slc39a10-002</name>
</gene>
<dbReference type="GO" id="GO:0030003">
    <property type="term" value="P:intracellular monoatomic cation homeostasis"/>
    <property type="evidence" value="ECO:0007669"/>
    <property type="project" value="TreeGrafter"/>
</dbReference>
<dbReference type="PANTHER" id="PTHR12191:SF30">
    <property type="entry name" value="ZINC TRANSPORTER ZIP4 N-TERMINAL DOMAIN-CONTAINING PROTEIN"/>
    <property type="match status" value="1"/>
</dbReference>
<accession>A0A6F9DTC2</accession>
<dbReference type="AlphaFoldDB" id="A0A6F9DTC2"/>
<feature type="transmembrane region" description="Helical" evidence="7">
    <location>
        <begin position="578"/>
        <end position="599"/>
    </location>
</feature>
<keyword evidence="4 7" id="KW-1133">Transmembrane helix</keyword>
<dbReference type="PANTHER" id="PTHR12191">
    <property type="entry name" value="SOLUTE CARRIER FAMILY 39"/>
    <property type="match status" value="1"/>
</dbReference>
<keyword evidence="3 7" id="KW-0812">Transmembrane</keyword>
<dbReference type="EMBL" id="LR790401">
    <property type="protein sequence ID" value="CAB3266263.1"/>
    <property type="molecule type" value="mRNA"/>
</dbReference>
<evidence type="ECO:0000256" key="1">
    <source>
        <dbReference type="ARBA" id="ARBA00004141"/>
    </source>
</evidence>
<comment type="subcellular location">
    <subcellularLocation>
        <location evidence="1">Membrane</location>
        <topology evidence="1">Multi-pass membrane protein</topology>
    </subcellularLocation>
</comment>
<evidence type="ECO:0000256" key="7">
    <source>
        <dbReference type="SAM" id="Phobius"/>
    </source>
</evidence>
<dbReference type="GO" id="GO:0140410">
    <property type="term" value="F:monoatomic cation:bicarbonate symporter activity"/>
    <property type="evidence" value="ECO:0007669"/>
    <property type="project" value="TreeGrafter"/>
</dbReference>
<evidence type="ECO:0000256" key="5">
    <source>
        <dbReference type="ARBA" id="ARBA00023136"/>
    </source>
</evidence>
<reference evidence="8" key="1">
    <citation type="submission" date="2020-04" db="EMBL/GenBank/DDBJ databases">
        <authorList>
            <person name="Neveu A P."/>
        </authorList>
    </citation>
    <scope>NUCLEOTIDE SEQUENCE</scope>
    <source>
        <tissue evidence="8">Whole embryo</tissue>
    </source>
</reference>
<dbReference type="GO" id="GO:0071578">
    <property type="term" value="P:zinc ion import across plasma membrane"/>
    <property type="evidence" value="ECO:0007669"/>
    <property type="project" value="TreeGrafter"/>
</dbReference>
<dbReference type="Pfam" id="PF02535">
    <property type="entry name" value="Zip"/>
    <property type="match status" value="1"/>
</dbReference>
<protein>
    <submittedName>
        <fullName evidence="8">Zinc transporter ZIP10</fullName>
    </submittedName>
</protein>
<evidence type="ECO:0000256" key="4">
    <source>
        <dbReference type="ARBA" id="ARBA00022989"/>
    </source>
</evidence>
<feature type="compositionally biased region" description="Basic residues" evidence="6">
    <location>
        <begin position="491"/>
        <end position="501"/>
    </location>
</feature>
<name>A0A6F9DTC2_9ASCI</name>
<feature type="region of interest" description="Disordered" evidence="6">
    <location>
        <begin position="485"/>
        <end position="506"/>
    </location>
</feature>
<feature type="transmembrane region" description="Helical" evidence="7">
    <location>
        <begin position="338"/>
        <end position="357"/>
    </location>
</feature>